<organism evidence="2 3">
    <name type="scientific">Sebaldella termitidis (strain ATCC 33386 / NCTC 11300)</name>
    <dbReference type="NCBI Taxonomy" id="526218"/>
    <lineage>
        <taxon>Bacteria</taxon>
        <taxon>Fusobacteriati</taxon>
        <taxon>Fusobacteriota</taxon>
        <taxon>Fusobacteriia</taxon>
        <taxon>Fusobacteriales</taxon>
        <taxon>Leptotrichiaceae</taxon>
        <taxon>Sebaldella</taxon>
    </lineage>
</organism>
<reference evidence="3" key="1">
    <citation type="submission" date="2009-09" db="EMBL/GenBank/DDBJ databases">
        <title>The complete chromosome of Sebaldella termitidis ATCC 33386.</title>
        <authorList>
            <consortium name="US DOE Joint Genome Institute (JGI-PGF)"/>
            <person name="Lucas S."/>
            <person name="Copeland A."/>
            <person name="Lapidus A."/>
            <person name="Glavina del Rio T."/>
            <person name="Dalin E."/>
            <person name="Tice H."/>
            <person name="Bruce D."/>
            <person name="Goodwin L."/>
            <person name="Pitluck S."/>
            <person name="Kyrpides N."/>
            <person name="Mavromatis K."/>
            <person name="Ivanova N."/>
            <person name="Mikhailova N."/>
            <person name="Sims D."/>
            <person name="Meincke L."/>
            <person name="Brettin T."/>
            <person name="Detter J.C."/>
            <person name="Han C."/>
            <person name="Larimer F."/>
            <person name="Land M."/>
            <person name="Hauser L."/>
            <person name="Markowitz V."/>
            <person name="Cheng J.F."/>
            <person name="Hugenholtz P."/>
            <person name="Woyke T."/>
            <person name="Wu D."/>
            <person name="Eisen J.A."/>
        </authorList>
    </citation>
    <scope>NUCLEOTIDE SEQUENCE [LARGE SCALE GENOMIC DNA]</scope>
    <source>
        <strain evidence="3">ATCC 33386 / NCTC 11300</strain>
    </source>
</reference>
<evidence type="ECO:0000259" key="1">
    <source>
        <dbReference type="Pfam" id="PF06114"/>
    </source>
</evidence>
<dbReference type="Pfam" id="PF06114">
    <property type="entry name" value="Peptidase_M78"/>
    <property type="match status" value="1"/>
</dbReference>
<proteinExistence type="predicted"/>
<evidence type="ECO:0000313" key="2">
    <source>
        <dbReference type="EMBL" id="ACZ07695.1"/>
    </source>
</evidence>
<dbReference type="eggNOG" id="COG2856">
    <property type="taxonomic scope" value="Bacteria"/>
</dbReference>
<reference evidence="2 3" key="2">
    <citation type="journal article" date="2010" name="Stand. Genomic Sci.">
        <title>Complete genome sequence of Sebaldella termitidis type strain (NCTC 11300).</title>
        <authorList>
            <person name="Harmon-Smith M."/>
            <person name="Celia L."/>
            <person name="Chertkov O."/>
            <person name="Lapidus A."/>
            <person name="Copeland A."/>
            <person name="Glavina Del Rio T."/>
            <person name="Nolan M."/>
            <person name="Lucas S."/>
            <person name="Tice H."/>
            <person name="Cheng J.F."/>
            <person name="Han C."/>
            <person name="Detter J.C."/>
            <person name="Bruce D."/>
            <person name="Goodwin L."/>
            <person name="Pitluck S."/>
            <person name="Pati A."/>
            <person name="Liolios K."/>
            <person name="Ivanova N."/>
            <person name="Mavromatis K."/>
            <person name="Mikhailova N."/>
            <person name="Chen A."/>
            <person name="Palaniappan K."/>
            <person name="Land M."/>
            <person name="Hauser L."/>
            <person name="Chang Y.J."/>
            <person name="Jeffries C.D."/>
            <person name="Brettin T."/>
            <person name="Goker M."/>
            <person name="Beck B."/>
            <person name="Bristow J."/>
            <person name="Eisen J.A."/>
            <person name="Markowitz V."/>
            <person name="Hugenholtz P."/>
            <person name="Kyrpides N.C."/>
            <person name="Klenk H.P."/>
            <person name="Chen F."/>
        </authorList>
    </citation>
    <scope>NUCLEOTIDE SEQUENCE [LARGE SCALE GENOMIC DNA]</scope>
    <source>
        <strain evidence="3">ATCC 33386 / NCTC 11300</strain>
    </source>
</reference>
<evidence type="ECO:0000313" key="3">
    <source>
        <dbReference type="Proteomes" id="UP000000845"/>
    </source>
</evidence>
<dbReference type="Gene3D" id="1.10.10.2910">
    <property type="match status" value="1"/>
</dbReference>
<dbReference type="EMBL" id="CP001739">
    <property type="protein sequence ID" value="ACZ07695.1"/>
    <property type="molecule type" value="Genomic_DNA"/>
</dbReference>
<accession>D1AR07</accession>
<keyword evidence="3" id="KW-1185">Reference proteome</keyword>
<dbReference type="HOGENOM" id="CLU_122894_2_1_0"/>
<gene>
    <name evidence="2" type="ordered locus">Sterm_0823</name>
</gene>
<dbReference type="InterPro" id="IPR010359">
    <property type="entry name" value="IrrE_HExxH"/>
</dbReference>
<dbReference type="STRING" id="526218.Sterm_0823"/>
<dbReference type="AlphaFoldDB" id="D1AR07"/>
<feature type="domain" description="IrrE N-terminal-like" evidence="1">
    <location>
        <begin position="30"/>
        <end position="125"/>
    </location>
</feature>
<name>D1AR07_SEBTE</name>
<sequence>MIKVKKREDIKKIVDKLVKKYGTRDPYILCQKLNINIVYKSFKGIKGFYKKILRVKYIVLNEDLDKGSEISVLSHELGHGILHSNIDIGFMKGNFRFYNEILEREANMFAAELLFSDETTEEYFYLNNKNSVGFEFIEKLFRYKFKK</sequence>
<dbReference type="Proteomes" id="UP000000845">
    <property type="component" value="Chromosome"/>
</dbReference>
<dbReference type="KEGG" id="str:Sterm_0823"/>
<protein>
    <recommendedName>
        <fullName evidence="1">IrrE N-terminal-like domain-containing protein</fullName>
    </recommendedName>
</protein>